<evidence type="ECO:0000313" key="1">
    <source>
        <dbReference type="EMBL" id="SOC17150.1"/>
    </source>
</evidence>
<name>A0A285T722_9FIRM</name>
<dbReference type="InterPro" id="IPR033788">
    <property type="entry name" value="VbhA-like"/>
</dbReference>
<accession>A0A285T722</accession>
<proteinExistence type="predicted"/>
<evidence type="ECO:0008006" key="3">
    <source>
        <dbReference type="Google" id="ProtNLM"/>
    </source>
</evidence>
<evidence type="ECO:0000313" key="2">
    <source>
        <dbReference type="Proteomes" id="UP000219563"/>
    </source>
</evidence>
<gene>
    <name evidence="1" type="ORF">SAMN02910411_0483</name>
</gene>
<organism evidence="1 2">
    <name type="scientific">Pseudobutyrivibrio ruminis DSM 9787</name>
    <dbReference type="NCBI Taxonomy" id="1123011"/>
    <lineage>
        <taxon>Bacteria</taxon>
        <taxon>Bacillati</taxon>
        <taxon>Bacillota</taxon>
        <taxon>Clostridia</taxon>
        <taxon>Lachnospirales</taxon>
        <taxon>Lachnospiraceae</taxon>
        <taxon>Pseudobutyrivibrio</taxon>
    </lineage>
</organism>
<dbReference type="Proteomes" id="UP000219563">
    <property type="component" value="Unassembled WGS sequence"/>
</dbReference>
<reference evidence="1 2" key="1">
    <citation type="submission" date="2017-08" db="EMBL/GenBank/DDBJ databases">
        <authorList>
            <person name="de Groot N.N."/>
        </authorList>
    </citation>
    <scope>NUCLEOTIDE SEQUENCE [LARGE SCALE GENOMIC DNA]</scope>
    <source>
        <strain evidence="1 2">DSM 9787</strain>
    </source>
</reference>
<dbReference type="CDD" id="cd11586">
    <property type="entry name" value="VbhA_like"/>
    <property type="match status" value="1"/>
</dbReference>
<dbReference type="EMBL" id="OBMR01000015">
    <property type="protein sequence ID" value="SOC17150.1"/>
    <property type="molecule type" value="Genomic_DNA"/>
</dbReference>
<dbReference type="RefSeq" id="WP_155952521.1">
    <property type="nucleotide sequence ID" value="NZ_OBMR01000015.1"/>
</dbReference>
<protein>
    <recommendedName>
        <fullName evidence="3">Antitoxin VbhA domain-containing protein</fullName>
    </recommendedName>
</protein>
<sequence>MSTDEKIASVSASFAMEDMILTPQELERGRMIIEKEIDVEDVVREITSRYVSVG</sequence>
<dbReference type="AlphaFoldDB" id="A0A285T722"/>